<keyword evidence="2" id="KW-1185">Reference proteome</keyword>
<sequence>MFDPKNISQQFMSVERDHLAPEDRNRTQLYHAPSCPVMVVIRLFEFWAAVQLQFTKVLSMLTQSLADFIALGNAATVIEHAVEGLAPS</sequence>
<dbReference type="Proteomes" id="UP001169217">
    <property type="component" value="Unassembled WGS sequence"/>
</dbReference>
<proteinExistence type="predicted"/>
<evidence type="ECO:0000313" key="1">
    <source>
        <dbReference type="EMBL" id="KAK0382631.1"/>
    </source>
</evidence>
<accession>A0ABQ9QG60</accession>
<reference evidence="1" key="1">
    <citation type="submission" date="2023-04" db="EMBL/GenBank/DDBJ databases">
        <title>Colletotrichum limetticola genome sequence.</title>
        <authorList>
            <person name="Baroncelli R."/>
        </authorList>
    </citation>
    <scope>NUCLEOTIDE SEQUENCE</scope>
    <source>
        <strain evidence="1">KLA-Anderson</strain>
    </source>
</reference>
<protein>
    <submittedName>
        <fullName evidence="1">Uncharacterized protein</fullName>
    </submittedName>
</protein>
<comment type="caution">
    <text evidence="1">The sequence shown here is derived from an EMBL/GenBank/DDBJ whole genome shotgun (WGS) entry which is preliminary data.</text>
</comment>
<name>A0ABQ9QG60_9PEZI</name>
<evidence type="ECO:0000313" key="2">
    <source>
        <dbReference type="Proteomes" id="UP001169217"/>
    </source>
</evidence>
<dbReference type="EMBL" id="JARUPT010000001">
    <property type="protein sequence ID" value="KAK0382631.1"/>
    <property type="molecule type" value="Genomic_DNA"/>
</dbReference>
<gene>
    <name evidence="1" type="ORF">CLIM01_00096</name>
</gene>
<organism evidence="1 2">
    <name type="scientific">Colletotrichum limetticola</name>
    <dbReference type="NCBI Taxonomy" id="1209924"/>
    <lineage>
        <taxon>Eukaryota</taxon>
        <taxon>Fungi</taxon>
        <taxon>Dikarya</taxon>
        <taxon>Ascomycota</taxon>
        <taxon>Pezizomycotina</taxon>
        <taxon>Sordariomycetes</taxon>
        <taxon>Hypocreomycetidae</taxon>
        <taxon>Glomerellales</taxon>
        <taxon>Glomerellaceae</taxon>
        <taxon>Colletotrichum</taxon>
        <taxon>Colletotrichum acutatum species complex</taxon>
    </lineage>
</organism>